<sequence length="99" mass="10375">MSIKRIVRCALTAGSVFALATSVHAQTAMQQCESGISEVQAQLDAHAEDAAKKIAADNIEKATTAHAAGDYDECMLMVKEAAGSLRCTYGAGSRLECPN</sequence>
<keyword evidence="1" id="KW-0732">Signal</keyword>
<dbReference type="RefSeq" id="WP_111351337.1">
    <property type="nucleotide sequence ID" value="NZ_JAIWKD010000006.1"/>
</dbReference>
<gene>
    <name evidence="2" type="ORF">DLJ53_27510</name>
</gene>
<reference evidence="2 3" key="1">
    <citation type="submission" date="2018-05" db="EMBL/GenBank/DDBJ databases">
        <title>Acuticoccus sediminis sp. nov., isolated from deep-sea sediment of Indian Ocean.</title>
        <authorList>
            <person name="Liu X."/>
            <person name="Lai Q."/>
            <person name="Du Y."/>
            <person name="Sun F."/>
            <person name="Zhang X."/>
            <person name="Wang S."/>
            <person name="Shao Z."/>
        </authorList>
    </citation>
    <scope>NUCLEOTIDE SEQUENCE [LARGE SCALE GENOMIC DNA]</scope>
    <source>
        <strain evidence="2 3">PTG4-2</strain>
    </source>
</reference>
<dbReference type="AlphaFoldDB" id="A0A8B2NNZ2"/>
<proteinExistence type="predicted"/>
<dbReference type="Proteomes" id="UP000249590">
    <property type="component" value="Unassembled WGS sequence"/>
</dbReference>
<evidence type="ECO:0000256" key="1">
    <source>
        <dbReference type="SAM" id="SignalP"/>
    </source>
</evidence>
<feature type="chain" id="PRO_5032412360" evidence="1">
    <location>
        <begin position="26"/>
        <end position="99"/>
    </location>
</feature>
<feature type="signal peptide" evidence="1">
    <location>
        <begin position="1"/>
        <end position="25"/>
    </location>
</feature>
<keyword evidence="3" id="KW-1185">Reference proteome</keyword>
<dbReference type="EMBL" id="QHHQ01000007">
    <property type="protein sequence ID" value="RAH98437.1"/>
    <property type="molecule type" value="Genomic_DNA"/>
</dbReference>
<comment type="caution">
    <text evidence="2">The sequence shown here is derived from an EMBL/GenBank/DDBJ whole genome shotgun (WGS) entry which is preliminary data.</text>
</comment>
<accession>A0A8B2NNZ2</accession>
<organism evidence="2 3">
    <name type="scientific">Acuticoccus sediminis</name>
    <dbReference type="NCBI Taxonomy" id="2184697"/>
    <lineage>
        <taxon>Bacteria</taxon>
        <taxon>Pseudomonadati</taxon>
        <taxon>Pseudomonadota</taxon>
        <taxon>Alphaproteobacteria</taxon>
        <taxon>Hyphomicrobiales</taxon>
        <taxon>Amorphaceae</taxon>
        <taxon>Acuticoccus</taxon>
    </lineage>
</organism>
<evidence type="ECO:0000313" key="2">
    <source>
        <dbReference type="EMBL" id="RAH98437.1"/>
    </source>
</evidence>
<name>A0A8B2NNZ2_9HYPH</name>
<protein>
    <submittedName>
        <fullName evidence="2">Uncharacterized protein</fullName>
    </submittedName>
</protein>
<evidence type="ECO:0000313" key="3">
    <source>
        <dbReference type="Proteomes" id="UP000249590"/>
    </source>
</evidence>